<gene>
    <name evidence="1" type="ORF">M0R45_004120</name>
</gene>
<evidence type="ECO:0000313" key="2">
    <source>
        <dbReference type="Proteomes" id="UP001457282"/>
    </source>
</evidence>
<evidence type="ECO:0000313" key="1">
    <source>
        <dbReference type="EMBL" id="KAK9948551.1"/>
    </source>
</evidence>
<dbReference type="Proteomes" id="UP001457282">
    <property type="component" value="Unassembled WGS sequence"/>
</dbReference>
<dbReference type="SUPFAM" id="SSF52047">
    <property type="entry name" value="RNI-like"/>
    <property type="match status" value="1"/>
</dbReference>
<organism evidence="1 2">
    <name type="scientific">Rubus argutus</name>
    <name type="common">Southern blackberry</name>
    <dbReference type="NCBI Taxonomy" id="59490"/>
    <lineage>
        <taxon>Eukaryota</taxon>
        <taxon>Viridiplantae</taxon>
        <taxon>Streptophyta</taxon>
        <taxon>Embryophyta</taxon>
        <taxon>Tracheophyta</taxon>
        <taxon>Spermatophyta</taxon>
        <taxon>Magnoliopsida</taxon>
        <taxon>eudicotyledons</taxon>
        <taxon>Gunneridae</taxon>
        <taxon>Pentapetalae</taxon>
        <taxon>rosids</taxon>
        <taxon>fabids</taxon>
        <taxon>Rosales</taxon>
        <taxon>Rosaceae</taxon>
        <taxon>Rosoideae</taxon>
        <taxon>Rosoideae incertae sedis</taxon>
        <taxon>Rubus</taxon>
    </lineage>
</organism>
<dbReference type="Gene3D" id="3.80.10.10">
    <property type="entry name" value="Ribonuclease Inhibitor"/>
    <property type="match status" value="1"/>
</dbReference>
<accession>A0AAW1YIU8</accession>
<dbReference type="InterPro" id="IPR032675">
    <property type="entry name" value="LRR_dom_sf"/>
</dbReference>
<protein>
    <submittedName>
        <fullName evidence="1">Uncharacterized protein</fullName>
    </submittedName>
</protein>
<comment type="caution">
    <text evidence="1">The sequence shown here is derived from an EMBL/GenBank/DDBJ whole genome shotgun (WGS) entry which is preliminary data.</text>
</comment>
<keyword evidence="2" id="KW-1185">Reference proteome</keyword>
<reference evidence="1 2" key="1">
    <citation type="journal article" date="2023" name="G3 (Bethesda)">
        <title>A chromosome-length genome assembly and annotation of blackberry (Rubus argutus, cv. 'Hillquist').</title>
        <authorList>
            <person name="Bruna T."/>
            <person name="Aryal R."/>
            <person name="Dudchenko O."/>
            <person name="Sargent D.J."/>
            <person name="Mead D."/>
            <person name="Buti M."/>
            <person name="Cavallini A."/>
            <person name="Hytonen T."/>
            <person name="Andres J."/>
            <person name="Pham M."/>
            <person name="Weisz D."/>
            <person name="Mascagni F."/>
            <person name="Usai G."/>
            <person name="Natali L."/>
            <person name="Bassil N."/>
            <person name="Fernandez G.E."/>
            <person name="Lomsadze A."/>
            <person name="Armour M."/>
            <person name="Olukolu B."/>
            <person name="Poorten T."/>
            <person name="Britton C."/>
            <person name="Davik J."/>
            <person name="Ashrafi H."/>
            <person name="Aiden E.L."/>
            <person name="Borodovsky M."/>
            <person name="Worthington M."/>
        </authorList>
    </citation>
    <scope>NUCLEOTIDE SEQUENCE [LARGE SCALE GENOMIC DNA]</scope>
    <source>
        <strain evidence="1">PI 553951</strain>
    </source>
</reference>
<sequence length="164" mass="18441">MSVSNVSMISSLVSMAMIGDTEVNVLVNLQELQHLSISCFDSHGDDLMTKLDKLFPPQQLHELSLAFNPGKTSPIWLNPISLPMLRYLSISSGNLAKMRERFWGNDNAVRKIEGLMLESLSDFEEEWVKVQQVMPSLRVVTVSWCPELVSFPIEDGGFRGGVWK</sequence>
<dbReference type="EMBL" id="JBEDUW010000001">
    <property type="protein sequence ID" value="KAK9948551.1"/>
    <property type="molecule type" value="Genomic_DNA"/>
</dbReference>
<proteinExistence type="predicted"/>
<name>A0AAW1YIU8_RUBAR</name>
<dbReference type="AlphaFoldDB" id="A0AAW1YIU8"/>